<proteinExistence type="predicted"/>
<dbReference type="PANTHER" id="PTHR30143">
    <property type="entry name" value="ACID HYDRATASE"/>
    <property type="match status" value="1"/>
</dbReference>
<keyword evidence="1" id="KW-0456">Lyase</keyword>
<dbReference type="AlphaFoldDB" id="A0A1W9HPX6"/>
<reference evidence="3 4" key="1">
    <citation type="journal article" date="2017" name="Water Res.">
        <title>Comammox in drinking water systems.</title>
        <authorList>
            <person name="Wang Y."/>
            <person name="Ma L."/>
            <person name="Mao Y."/>
            <person name="Jiang X."/>
            <person name="Xia Y."/>
            <person name="Yu K."/>
            <person name="Li B."/>
            <person name="Zhang T."/>
        </authorList>
    </citation>
    <scope>NUCLEOTIDE SEQUENCE [LARGE SCALE GENOMIC DNA]</scope>
    <source>
        <strain evidence="3">SG_bin8</strain>
    </source>
</reference>
<dbReference type="InterPro" id="IPR050772">
    <property type="entry name" value="Hydratase-Decarb/MhpD_sf"/>
</dbReference>
<dbReference type="Pfam" id="PF01557">
    <property type="entry name" value="FAA_hydrolase"/>
    <property type="match status" value="1"/>
</dbReference>
<dbReference type="GO" id="GO:0005737">
    <property type="term" value="C:cytoplasm"/>
    <property type="evidence" value="ECO:0007669"/>
    <property type="project" value="TreeGrafter"/>
</dbReference>
<evidence type="ECO:0000313" key="4">
    <source>
        <dbReference type="Proteomes" id="UP000192872"/>
    </source>
</evidence>
<dbReference type="GO" id="GO:0008684">
    <property type="term" value="F:2-oxopent-4-enoate hydratase activity"/>
    <property type="evidence" value="ECO:0007669"/>
    <property type="project" value="TreeGrafter"/>
</dbReference>
<comment type="caution">
    <text evidence="3">The sequence shown here is derived from an EMBL/GenBank/DDBJ whole genome shotgun (WGS) entry which is preliminary data.</text>
</comment>
<dbReference type="EMBL" id="LWDL01000031">
    <property type="protein sequence ID" value="OQW49515.1"/>
    <property type="molecule type" value="Genomic_DNA"/>
</dbReference>
<dbReference type="InterPro" id="IPR036663">
    <property type="entry name" value="Fumarylacetoacetase_C_sf"/>
</dbReference>
<dbReference type="SUPFAM" id="SSF56529">
    <property type="entry name" value="FAH"/>
    <property type="match status" value="1"/>
</dbReference>
<protein>
    <recommendedName>
        <fullName evidence="2">Fumarylacetoacetase-like C-terminal domain-containing protein</fullName>
    </recommendedName>
</protein>
<dbReference type="InterPro" id="IPR011234">
    <property type="entry name" value="Fumarylacetoacetase-like_C"/>
</dbReference>
<organism evidence="3 4">
    <name type="scientific">Candidatus Raskinella chloraquaticus</name>
    <dbReference type="NCBI Taxonomy" id="1951219"/>
    <lineage>
        <taxon>Bacteria</taxon>
        <taxon>Pseudomonadati</taxon>
        <taxon>Pseudomonadota</taxon>
        <taxon>Alphaproteobacteria</taxon>
        <taxon>Hyphomicrobiales</taxon>
        <taxon>Phreatobacteraceae</taxon>
        <taxon>Candidatus Raskinella</taxon>
    </lineage>
</organism>
<dbReference type="PANTHER" id="PTHR30143:SF0">
    <property type="entry name" value="2-KETO-4-PENTENOATE HYDRATASE"/>
    <property type="match status" value="1"/>
</dbReference>
<name>A0A1W9HPX6_9HYPH</name>
<evidence type="ECO:0000313" key="3">
    <source>
        <dbReference type="EMBL" id="OQW49515.1"/>
    </source>
</evidence>
<dbReference type="Proteomes" id="UP000192872">
    <property type="component" value="Unassembled WGS sequence"/>
</dbReference>
<accession>A0A1W9HPX6</accession>
<sequence length="271" mass="28329">MPGVLDREHGRFANPMGNAMTNTTHSLASALAAGHKSPPAMLAGLPVPADYAAAMKVQAEVAGTLKARVAGWKVAIRPDGVAVAAPLFDHLVSTARTFPVAPSGLMGIEVEIGLRLARDLPPRPGALYTRADIVAASDQIFIGIEIVSTRLTDHGNAPFPLVLADNMANGAYIIGDVLTTWDRFDLGNLMTRLSFDGIEVHARRGGHGNGDPLTPVIAYANQPLDHLGGFRAGQIVTTGTLCGLVPVKADALVEASIEDIGKASVKLQPRA</sequence>
<evidence type="ECO:0000259" key="2">
    <source>
        <dbReference type="Pfam" id="PF01557"/>
    </source>
</evidence>
<gene>
    <name evidence="3" type="ORF">A4S15_01895</name>
</gene>
<feature type="domain" description="Fumarylacetoacetase-like C-terminal" evidence="2">
    <location>
        <begin position="105"/>
        <end position="264"/>
    </location>
</feature>
<dbReference type="STRING" id="1827387.A4S15_01895"/>
<evidence type="ECO:0000256" key="1">
    <source>
        <dbReference type="ARBA" id="ARBA00023239"/>
    </source>
</evidence>
<dbReference type="Gene3D" id="3.90.850.10">
    <property type="entry name" value="Fumarylacetoacetase-like, C-terminal domain"/>
    <property type="match status" value="1"/>
</dbReference>